<proteinExistence type="predicted"/>
<evidence type="ECO:0000313" key="2">
    <source>
        <dbReference type="Proteomes" id="UP001157069"/>
    </source>
</evidence>
<accession>A0ABQ6JMW5</accession>
<dbReference type="EMBL" id="BSVA01000001">
    <property type="protein sequence ID" value="GMA89593.1"/>
    <property type="molecule type" value="Genomic_DNA"/>
</dbReference>
<dbReference type="PANTHER" id="PTHR35802:SF1">
    <property type="entry name" value="PROTEASE SYNTHASE AND SPORULATION PROTEIN PAI 2"/>
    <property type="match status" value="1"/>
</dbReference>
<comment type="caution">
    <text evidence="1">The sequence shown here is derived from an EMBL/GenBank/DDBJ whole genome shotgun (WGS) entry which is preliminary data.</text>
</comment>
<dbReference type="Pfam" id="PF04299">
    <property type="entry name" value="FMN_bind_2"/>
    <property type="match status" value="1"/>
</dbReference>
<dbReference type="InterPro" id="IPR007396">
    <property type="entry name" value="TR_PAI2-type"/>
</dbReference>
<dbReference type="SUPFAM" id="SSF50475">
    <property type="entry name" value="FMN-binding split barrel"/>
    <property type="match status" value="1"/>
</dbReference>
<organism evidence="1 2">
    <name type="scientific">Homoserinibacter gongjuensis</name>
    <dbReference type="NCBI Taxonomy" id="1162968"/>
    <lineage>
        <taxon>Bacteria</taxon>
        <taxon>Bacillati</taxon>
        <taxon>Actinomycetota</taxon>
        <taxon>Actinomycetes</taxon>
        <taxon>Micrococcales</taxon>
        <taxon>Microbacteriaceae</taxon>
        <taxon>Homoserinibacter</taxon>
    </lineage>
</organism>
<dbReference type="PANTHER" id="PTHR35802">
    <property type="entry name" value="PROTEASE SYNTHASE AND SPORULATION PROTEIN PAI 2"/>
    <property type="match status" value="1"/>
</dbReference>
<name>A0ABQ6JMW5_9MICO</name>
<dbReference type="InterPro" id="IPR012349">
    <property type="entry name" value="Split_barrel_FMN-bd"/>
</dbReference>
<reference evidence="2" key="1">
    <citation type="journal article" date="2019" name="Int. J. Syst. Evol. Microbiol.">
        <title>The Global Catalogue of Microorganisms (GCM) 10K type strain sequencing project: providing services to taxonomists for standard genome sequencing and annotation.</title>
        <authorList>
            <consortium name="The Broad Institute Genomics Platform"/>
            <consortium name="The Broad Institute Genome Sequencing Center for Infectious Disease"/>
            <person name="Wu L."/>
            <person name="Ma J."/>
        </authorList>
    </citation>
    <scope>NUCLEOTIDE SEQUENCE [LARGE SCALE GENOMIC DNA]</scope>
    <source>
        <strain evidence="2">NBRC 108755</strain>
    </source>
</reference>
<dbReference type="Proteomes" id="UP001157069">
    <property type="component" value="Unassembled WGS sequence"/>
</dbReference>
<dbReference type="Gene3D" id="2.30.110.10">
    <property type="entry name" value="Electron Transport, Fmn-binding Protein, Chain A"/>
    <property type="match status" value="1"/>
</dbReference>
<dbReference type="RefSeq" id="WP_284296942.1">
    <property type="nucleotide sequence ID" value="NZ_BSVA01000001.1"/>
</dbReference>
<protein>
    <submittedName>
        <fullName evidence="1">Transcriptional regulator</fullName>
    </submittedName>
</protein>
<dbReference type="PIRSF" id="PIRSF010372">
    <property type="entry name" value="PaiB"/>
    <property type="match status" value="1"/>
</dbReference>
<sequence length="206" mass="23428">MRHTPRYLMTDVDEVKRLIRANPWTTYVSAASTGLVASHYPTLLEETDDDSIVIVTHFGRPDEVAHEVGQHEMLVIVQGPHGYISPNWYEPGDIIPTWNHATAHLYGVPEILSEEENYRVLERLTDHFEHPMPEPRSLASDEEYSRRIAKGTIGLRIRVTRFDARSKFSQNKAPEVRERIIDALAGEGPYAQPSLAEEMRRVEGGS</sequence>
<gene>
    <name evidence="1" type="ORF">GCM10025869_01220</name>
</gene>
<evidence type="ECO:0000313" key="1">
    <source>
        <dbReference type="EMBL" id="GMA89593.1"/>
    </source>
</evidence>
<keyword evidence="2" id="KW-1185">Reference proteome</keyword>